<dbReference type="SUPFAM" id="SSF47384">
    <property type="entry name" value="Homodimeric domain of signal transducing histidine kinase"/>
    <property type="match status" value="1"/>
</dbReference>
<evidence type="ECO:0000313" key="11">
    <source>
        <dbReference type="Proteomes" id="UP001142175"/>
    </source>
</evidence>
<dbReference type="Gene3D" id="3.30.565.10">
    <property type="entry name" value="Histidine kinase-like ATPase, C-terminal domain"/>
    <property type="match status" value="1"/>
</dbReference>
<dbReference type="CDD" id="cd17546">
    <property type="entry name" value="REC_hyHK_CKI1_RcsC-like"/>
    <property type="match status" value="1"/>
</dbReference>
<dbReference type="EMBL" id="JANSUY010000001">
    <property type="protein sequence ID" value="MCR9013677.1"/>
    <property type="molecule type" value="Genomic_DNA"/>
</dbReference>
<dbReference type="CDD" id="cd00082">
    <property type="entry name" value="HisKA"/>
    <property type="match status" value="1"/>
</dbReference>
<proteinExistence type="predicted"/>
<dbReference type="SUPFAM" id="SSF47226">
    <property type="entry name" value="Histidine-containing phosphotransfer domain, HPT domain"/>
    <property type="match status" value="1"/>
</dbReference>
<dbReference type="InterPro" id="IPR003661">
    <property type="entry name" value="HisK_dim/P_dom"/>
</dbReference>
<evidence type="ECO:0000256" key="4">
    <source>
        <dbReference type="ARBA" id="ARBA00022679"/>
    </source>
</evidence>
<dbReference type="SMART" id="SM00448">
    <property type="entry name" value="REC"/>
    <property type="match status" value="1"/>
</dbReference>
<evidence type="ECO:0000259" key="8">
    <source>
        <dbReference type="PROSITE" id="PS50109"/>
    </source>
</evidence>
<keyword evidence="11" id="KW-1185">Reference proteome</keyword>
<evidence type="ECO:0000256" key="1">
    <source>
        <dbReference type="ARBA" id="ARBA00000085"/>
    </source>
</evidence>
<dbReference type="PANTHER" id="PTHR43047">
    <property type="entry name" value="TWO-COMPONENT HISTIDINE PROTEIN KINASE"/>
    <property type="match status" value="1"/>
</dbReference>
<dbReference type="InterPro" id="IPR001789">
    <property type="entry name" value="Sig_transdc_resp-reg_receiver"/>
</dbReference>
<keyword evidence="10" id="KW-0067">ATP-binding</keyword>
<dbReference type="SUPFAM" id="SSF52172">
    <property type="entry name" value="CheY-like"/>
    <property type="match status" value="1"/>
</dbReference>
<dbReference type="PRINTS" id="PR00344">
    <property type="entry name" value="BCTRLSENSOR"/>
</dbReference>
<dbReference type="SUPFAM" id="SSF55874">
    <property type="entry name" value="ATPase domain of HSP90 chaperone/DNA topoisomerase II/histidine kinase"/>
    <property type="match status" value="1"/>
</dbReference>
<evidence type="ECO:0000256" key="7">
    <source>
        <dbReference type="SAM" id="Phobius"/>
    </source>
</evidence>
<dbReference type="InterPro" id="IPR036097">
    <property type="entry name" value="HisK_dim/P_sf"/>
</dbReference>
<comment type="caution">
    <text evidence="10">The sequence shown here is derived from an EMBL/GenBank/DDBJ whole genome shotgun (WGS) entry which is preliminary data.</text>
</comment>
<keyword evidence="4" id="KW-0808">Transferase</keyword>
<dbReference type="Pfam" id="PF02518">
    <property type="entry name" value="HATPase_c"/>
    <property type="match status" value="1"/>
</dbReference>
<keyword evidence="7" id="KW-0472">Membrane</keyword>
<keyword evidence="10" id="KW-0547">Nucleotide-binding</keyword>
<dbReference type="RefSeq" id="WP_258421572.1">
    <property type="nucleotide sequence ID" value="NZ_JANSUY010000001.1"/>
</dbReference>
<evidence type="ECO:0000259" key="9">
    <source>
        <dbReference type="PROSITE" id="PS50110"/>
    </source>
</evidence>
<name>A0A9X2P534_9BACT</name>
<feature type="domain" description="Histidine kinase" evidence="8">
    <location>
        <begin position="354"/>
        <end position="570"/>
    </location>
</feature>
<dbReference type="InterPro" id="IPR004358">
    <property type="entry name" value="Sig_transdc_His_kin-like_C"/>
</dbReference>
<organism evidence="10 11">
    <name type="scientific">Aquiflexum gelatinilyticum</name>
    <dbReference type="NCBI Taxonomy" id="2961943"/>
    <lineage>
        <taxon>Bacteria</taxon>
        <taxon>Pseudomonadati</taxon>
        <taxon>Bacteroidota</taxon>
        <taxon>Cytophagia</taxon>
        <taxon>Cytophagales</taxon>
        <taxon>Cyclobacteriaceae</taxon>
        <taxon>Aquiflexum</taxon>
    </lineage>
</organism>
<protein>
    <recommendedName>
        <fullName evidence="2">histidine kinase</fullName>
        <ecNumber evidence="2">2.7.13.3</ecNumber>
    </recommendedName>
</protein>
<sequence>MRLKGKYLVRKKVVFGFVLAFILVLGVSTVTYFSIRNLLDTVEDLTQPNEKLQQLNGLMADVYVLDFTKTERTSDKDSVAELARKRVKERLEWLKLNSTDSAEIGTYEELSLTISELMVVFAGLEEVRNYLANRNFSAEALKGIEIRIKRQQELSDMQFLGKLRTKELLSSLSPKTLAPDSVGPEINDLGEEIEFDIQNELIEIADDIKKSEKVSFESLPIKYNDQDSTLLAIRKSVEIIFKDEQRLQNRFLRLEANLIEKNTAIFSQIQSIVSDLQTEVLDGYKSQTNSAYKLTYSVSWILGALVFLGVIGSLGFAYSILKEVDKENLYREKLEEAKKYSDKLAKAKQDFLSNMSHEIRNPLHVIQGYQEALGKSNLIGQQKEFVKRIGFASDTLKSVVNDILDFSKLEADQIKIVQEPFEPVGLFLSIKNSFALKAEEKTLFFNWKLEIPQSKWLLGDELRINQIMNNLLGNSFKFTQNGGIDVHVIWEKNNLHIKIADSGMGMTQEIRKNIFKEFNQGDSAVNRKFGGTGLGLAIVKKLVDKLEGTIHVETEVDKGTVISLMLPCPSVTPRLVEADQTFDFSLRGFNVLLVDDDPLGLQLLKLVFENHGAYVTDIQGGEVFLEQFIPLEFDVAIIDIQMPKVSGLEVIKLIKSNIKYKNLPVIAITANVFVEEERKLLEHGFDGLLLKPFNETEIINKVGLVLGLSPIPSKQISKVKVDPDLVQDDYDLSDLMRFCMGDREMLIEVIQDFVNATNGDLRGLKSSLQKSDFEKVMEIVHRMSSRLGQLKIRTCQLAMEIERDLKRGKNIETALSIEKLVMETNQVLVKIQADWLLEAAQ</sequence>
<keyword evidence="3 6" id="KW-0597">Phosphoprotein</keyword>
<dbReference type="InterPro" id="IPR011006">
    <property type="entry name" value="CheY-like_superfamily"/>
</dbReference>
<dbReference type="Pfam" id="PF00512">
    <property type="entry name" value="HisKA"/>
    <property type="match status" value="1"/>
</dbReference>
<dbReference type="Gene3D" id="1.20.120.160">
    <property type="entry name" value="HPT domain"/>
    <property type="match status" value="1"/>
</dbReference>
<dbReference type="Proteomes" id="UP001142175">
    <property type="component" value="Unassembled WGS sequence"/>
</dbReference>
<evidence type="ECO:0000256" key="3">
    <source>
        <dbReference type="ARBA" id="ARBA00022553"/>
    </source>
</evidence>
<evidence type="ECO:0000256" key="6">
    <source>
        <dbReference type="PROSITE-ProRule" id="PRU00169"/>
    </source>
</evidence>
<dbReference type="InterPro" id="IPR005467">
    <property type="entry name" value="His_kinase_dom"/>
</dbReference>
<dbReference type="GO" id="GO:0000155">
    <property type="term" value="F:phosphorelay sensor kinase activity"/>
    <property type="evidence" value="ECO:0007669"/>
    <property type="project" value="InterPro"/>
</dbReference>
<dbReference type="GO" id="GO:0005524">
    <property type="term" value="F:ATP binding"/>
    <property type="evidence" value="ECO:0007669"/>
    <property type="project" value="UniProtKB-KW"/>
</dbReference>
<dbReference type="SMART" id="SM00387">
    <property type="entry name" value="HATPase_c"/>
    <property type="match status" value="1"/>
</dbReference>
<dbReference type="InterPro" id="IPR036641">
    <property type="entry name" value="HPT_dom_sf"/>
</dbReference>
<accession>A0A9X2P534</accession>
<feature type="domain" description="Response regulatory" evidence="9">
    <location>
        <begin position="590"/>
        <end position="706"/>
    </location>
</feature>
<dbReference type="SMART" id="SM00388">
    <property type="entry name" value="HisKA"/>
    <property type="match status" value="1"/>
</dbReference>
<dbReference type="PROSITE" id="PS50110">
    <property type="entry name" value="RESPONSE_REGULATORY"/>
    <property type="match status" value="1"/>
</dbReference>
<keyword evidence="7" id="KW-1133">Transmembrane helix</keyword>
<dbReference type="Gene3D" id="1.10.287.130">
    <property type="match status" value="1"/>
</dbReference>
<dbReference type="InterPro" id="IPR003594">
    <property type="entry name" value="HATPase_dom"/>
</dbReference>
<dbReference type="Gene3D" id="3.40.50.2300">
    <property type="match status" value="1"/>
</dbReference>
<feature type="modified residue" description="4-aspartylphosphate" evidence="6">
    <location>
        <position position="639"/>
    </location>
</feature>
<dbReference type="PROSITE" id="PS50109">
    <property type="entry name" value="HIS_KIN"/>
    <property type="match status" value="1"/>
</dbReference>
<comment type="catalytic activity">
    <reaction evidence="1">
        <text>ATP + protein L-histidine = ADP + protein N-phospho-L-histidine.</text>
        <dbReference type="EC" id="2.7.13.3"/>
    </reaction>
</comment>
<evidence type="ECO:0000256" key="2">
    <source>
        <dbReference type="ARBA" id="ARBA00012438"/>
    </source>
</evidence>
<dbReference type="InterPro" id="IPR036890">
    <property type="entry name" value="HATPase_C_sf"/>
</dbReference>
<evidence type="ECO:0000256" key="5">
    <source>
        <dbReference type="ARBA" id="ARBA00022777"/>
    </source>
</evidence>
<keyword evidence="7" id="KW-0812">Transmembrane</keyword>
<feature type="transmembrane region" description="Helical" evidence="7">
    <location>
        <begin position="12"/>
        <end position="35"/>
    </location>
</feature>
<evidence type="ECO:0000313" key="10">
    <source>
        <dbReference type="EMBL" id="MCR9013677.1"/>
    </source>
</evidence>
<keyword evidence="5" id="KW-0418">Kinase</keyword>
<dbReference type="EC" id="2.7.13.3" evidence="2"/>
<dbReference type="Pfam" id="PF00072">
    <property type="entry name" value="Response_reg"/>
    <property type="match status" value="1"/>
</dbReference>
<dbReference type="AlphaFoldDB" id="A0A9X2P534"/>
<gene>
    <name evidence="10" type="ORF">NU887_01455</name>
</gene>
<reference evidence="10" key="1">
    <citation type="submission" date="2022-08" db="EMBL/GenBank/DDBJ databases">
        <authorList>
            <person name="Zhang D."/>
        </authorList>
    </citation>
    <scope>NUCLEOTIDE SEQUENCE</scope>
    <source>
        <strain evidence="10">XJ19-11</strain>
    </source>
</reference>